<evidence type="ECO:0000313" key="1">
    <source>
        <dbReference type="EMBL" id="MEY8633473.1"/>
    </source>
</evidence>
<proteinExistence type="predicted"/>
<comment type="caution">
    <text evidence="1">The sequence shown here is derived from an EMBL/GenBank/DDBJ whole genome shotgun (WGS) entry which is preliminary data.</text>
</comment>
<sequence length="253" mass="29144">MYRGSKGYSLSRESAQCHRDDFNHSIGYSLVIRDENVIGWISNPCYHKRKNTEDQQMSLMIGLKRENYFVFASESRAVSKNGDVISDHQQKIISFPDKKLIVGYTGRNTYINGDIKTMIKETIERSQGYDAVYQLKDMAMRIQKELRPEESLDLHVSQCVNGSLFYIVIECAYECVIEKTILRPFVLRSGINIDNFSRSFLSEENVKIDIETVKGCIKDEIAYTKEKVKKPLIGGKIQCYLLDKTGTIRDYSE</sequence>
<dbReference type="RefSeq" id="WP_024727438.1">
    <property type="nucleotide sequence ID" value="NZ_JBCLTR010000007.1"/>
</dbReference>
<dbReference type="Proteomes" id="UP001565219">
    <property type="component" value="Unassembled WGS sequence"/>
</dbReference>
<protein>
    <submittedName>
        <fullName evidence="1">Uncharacterized protein</fullName>
    </submittedName>
</protein>
<accession>A0ABV4DG16</accession>
<dbReference type="EMBL" id="JBCLTR010000007">
    <property type="protein sequence ID" value="MEY8633473.1"/>
    <property type="molecule type" value="Genomic_DNA"/>
</dbReference>
<reference evidence="1 2" key="1">
    <citation type="submission" date="2024-03" db="EMBL/GenBank/DDBJ databases">
        <title>Mouse gut bacterial collection (mGBC) of GemPharmatech.</title>
        <authorList>
            <person name="He Y."/>
            <person name="Dong L."/>
            <person name="Wu D."/>
            <person name="Gao X."/>
            <person name="Lin Z."/>
        </authorList>
    </citation>
    <scope>NUCLEOTIDE SEQUENCE [LARGE SCALE GENOMIC DNA]</scope>
    <source>
        <strain evidence="1 2">32-10</strain>
    </source>
</reference>
<name>A0ABV4DG16_9FIRM</name>
<keyword evidence="2" id="KW-1185">Reference proteome</keyword>
<organism evidence="1 2">
    <name type="scientific">Anaerostipes hominis</name>
    <name type="common">ex Lee et al. 2021</name>
    <dbReference type="NCBI Taxonomy" id="2025494"/>
    <lineage>
        <taxon>Bacteria</taxon>
        <taxon>Bacillati</taxon>
        <taxon>Bacillota</taxon>
        <taxon>Clostridia</taxon>
        <taxon>Lachnospirales</taxon>
        <taxon>Lachnospiraceae</taxon>
        <taxon>Anaerostipes</taxon>
    </lineage>
</organism>
<evidence type="ECO:0000313" key="2">
    <source>
        <dbReference type="Proteomes" id="UP001565219"/>
    </source>
</evidence>
<gene>
    <name evidence="1" type="ORF">AALG99_08040</name>
</gene>